<evidence type="ECO:0000256" key="1">
    <source>
        <dbReference type="SAM" id="Phobius"/>
    </source>
</evidence>
<dbReference type="EMBL" id="JARKIK010000028">
    <property type="protein sequence ID" value="KAK8742286.1"/>
    <property type="molecule type" value="Genomic_DNA"/>
</dbReference>
<protein>
    <submittedName>
        <fullName evidence="2">Uncharacterized protein</fullName>
    </submittedName>
</protein>
<gene>
    <name evidence="2" type="ORF">OTU49_001777</name>
</gene>
<comment type="caution">
    <text evidence="2">The sequence shown here is derived from an EMBL/GenBank/DDBJ whole genome shotgun (WGS) entry which is preliminary data.</text>
</comment>
<feature type="transmembrane region" description="Helical" evidence="1">
    <location>
        <begin position="40"/>
        <end position="60"/>
    </location>
</feature>
<dbReference type="AlphaFoldDB" id="A0AAW0XD30"/>
<keyword evidence="1" id="KW-1133">Transmembrane helix</keyword>
<accession>A0AAW0XD30</accession>
<dbReference type="Proteomes" id="UP001445076">
    <property type="component" value="Unassembled WGS sequence"/>
</dbReference>
<evidence type="ECO:0000313" key="2">
    <source>
        <dbReference type="EMBL" id="KAK8742286.1"/>
    </source>
</evidence>
<sequence>TLLRYIRPLKCWVLTHHCCSNAFHMFLVHGPLQRLQASMIFKYGLVLGLLMVSGVVVFGYGKVDIEVNTTLLILWLLPGPLLLTDIYCTANPLDMRPLVKYFIMVT</sequence>
<feature type="non-terminal residue" evidence="2">
    <location>
        <position position="1"/>
    </location>
</feature>
<keyword evidence="1" id="KW-0812">Transmembrane</keyword>
<feature type="transmembrane region" description="Helical" evidence="1">
    <location>
        <begin position="72"/>
        <end position="90"/>
    </location>
</feature>
<organism evidence="2 3">
    <name type="scientific">Cherax quadricarinatus</name>
    <name type="common">Australian red claw crayfish</name>
    <dbReference type="NCBI Taxonomy" id="27406"/>
    <lineage>
        <taxon>Eukaryota</taxon>
        <taxon>Metazoa</taxon>
        <taxon>Ecdysozoa</taxon>
        <taxon>Arthropoda</taxon>
        <taxon>Crustacea</taxon>
        <taxon>Multicrustacea</taxon>
        <taxon>Malacostraca</taxon>
        <taxon>Eumalacostraca</taxon>
        <taxon>Eucarida</taxon>
        <taxon>Decapoda</taxon>
        <taxon>Pleocyemata</taxon>
        <taxon>Astacidea</taxon>
        <taxon>Parastacoidea</taxon>
        <taxon>Parastacidae</taxon>
        <taxon>Cherax</taxon>
    </lineage>
</organism>
<keyword evidence="1" id="KW-0472">Membrane</keyword>
<name>A0AAW0XD30_CHEQU</name>
<keyword evidence="3" id="KW-1185">Reference proteome</keyword>
<proteinExistence type="predicted"/>
<reference evidence="2 3" key="1">
    <citation type="journal article" date="2024" name="BMC Genomics">
        <title>Genome assembly of redclaw crayfish (Cherax quadricarinatus) provides insights into its immune adaptation and hypoxia tolerance.</title>
        <authorList>
            <person name="Liu Z."/>
            <person name="Zheng J."/>
            <person name="Li H."/>
            <person name="Fang K."/>
            <person name="Wang S."/>
            <person name="He J."/>
            <person name="Zhou D."/>
            <person name="Weng S."/>
            <person name="Chi M."/>
            <person name="Gu Z."/>
            <person name="He J."/>
            <person name="Li F."/>
            <person name="Wang M."/>
        </authorList>
    </citation>
    <scope>NUCLEOTIDE SEQUENCE [LARGE SCALE GENOMIC DNA]</scope>
    <source>
        <strain evidence="2">ZL_2023a</strain>
    </source>
</reference>
<evidence type="ECO:0000313" key="3">
    <source>
        <dbReference type="Proteomes" id="UP001445076"/>
    </source>
</evidence>